<reference evidence="2 3" key="1">
    <citation type="journal article" date="2024" name="ISME J.">
        <title>Tailless and filamentous prophages are predominant in marine Vibrio.</title>
        <authorList>
            <person name="Steensen K."/>
            <person name="Seneca J."/>
            <person name="Bartlau N."/>
            <person name="Yu X.A."/>
            <person name="Hussain F.A."/>
            <person name="Polz M.F."/>
        </authorList>
    </citation>
    <scope>NUCLEOTIDE SEQUENCE [LARGE SCALE GENOMIC DNA]</scope>
    <source>
        <strain evidence="2 3">10N.222.51.A1</strain>
    </source>
</reference>
<dbReference type="PANTHER" id="PTHR46211:SF1">
    <property type="entry name" value="GLYCEROPHOSPHODIESTER PHOSPHODIESTERASE, CYTOPLASMIC"/>
    <property type="match status" value="1"/>
</dbReference>
<dbReference type="EMBL" id="JBFRUW010000018">
    <property type="protein sequence ID" value="MFA0568034.1"/>
    <property type="molecule type" value="Genomic_DNA"/>
</dbReference>
<dbReference type="InterPro" id="IPR017946">
    <property type="entry name" value="PLC-like_Pdiesterase_TIM-brl"/>
</dbReference>
<evidence type="ECO:0000259" key="1">
    <source>
        <dbReference type="PROSITE" id="PS51704"/>
    </source>
</evidence>
<accession>A0ABV4N9E9</accession>
<sequence length="238" mass="26768">MSPIIVGHRGVSGTHPENTRASIQNAIDLGLSWIEVDIQPTKDDVLVICHDHNLERCSDGKGRLDEHTLAELKQLDFGRWFSSEFAGEQILTLSELLELAEHSKLQVNLEIKIDTHDPAHVVALLAQELASTTLPSSQLLLSSFSHDVIEELAQHCSQFRIGLITESLSNQDKAALIKNKAFSCHLNYQNLTNEQLDYLTNLGFEVWCYTVNHSDTFPLMNKVNAIFTDFPTRFTKTQ</sequence>
<gene>
    <name evidence="2" type="ORF">AB4566_07085</name>
</gene>
<comment type="caution">
    <text evidence="2">The sequence shown here is derived from an EMBL/GenBank/DDBJ whole genome shotgun (WGS) entry which is preliminary data.</text>
</comment>
<dbReference type="Gene3D" id="3.20.20.190">
    <property type="entry name" value="Phosphatidylinositol (PI) phosphodiesterase"/>
    <property type="match status" value="1"/>
</dbReference>
<protein>
    <submittedName>
        <fullName evidence="2">Glycerophosphodiester phosphodiesterase family protein</fullName>
    </submittedName>
</protein>
<dbReference type="PROSITE" id="PS51704">
    <property type="entry name" value="GP_PDE"/>
    <property type="match status" value="1"/>
</dbReference>
<dbReference type="PANTHER" id="PTHR46211">
    <property type="entry name" value="GLYCEROPHOSPHORYL DIESTER PHOSPHODIESTERASE"/>
    <property type="match status" value="1"/>
</dbReference>
<evidence type="ECO:0000313" key="3">
    <source>
        <dbReference type="Proteomes" id="UP001570417"/>
    </source>
</evidence>
<dbReference type="SUPFAM" id="SSF51695">
    <property type="entry name" value="PLC-like phosphodiesterases"/>
    <property type="match status" value="1"/>
</dbReference>
<organism evidence="2 3">
    <name type="scientific">Vibrio gallaecicus</name>
    <dbReference type="NCBI Taxonomy" id="552386"/>
    <lineage>
        <taxon>Bacteria</taxon>
        <taxon>Pseudomonadati</taxon>
        <taxon>Pseudomonadota</taxon>
        <taxon>Gammaproteobacteria</taxon>
        <taxon>Vibrionales</taxon>
        <taxon>Vibrionaceae</taxon>
        <taxon>Vibrio</taxon>
    </lineage>
</organism>
<proteinExistence type="predicted"/>
<feature type="domain" description="GP-PDE" evidence="1">
    <location>
        <begin position="3"/>
        <end position="238"/>
    </location>
</feature>
<dbReference type="RefSeq" id="WP_372265529.1">
    <property type="nucleotide sequence ID" value="NZ_JBFRUW010000018.1"/>
</dbReference>
<keyword evidence="3" id="KW-1185">Reference proteome</keyword>
<evidence type="ECO:0000313" key="2">
    <source>
        <dbReference type="EMBL" id="MFA0568034.1"/>
    </source>
</evidence>
<dbReference type="Proteomes" id="UP001570417">
    <property type="component" value="Unassembled WGS sequence"/>
</dbReference>
<dbReference type="InterPro" id="IPR030395">
    <property type="entry name" value="GP_PDE_dom"/>
</dbReference>
<dbReference type="Pfam" id="PF03009">
    <property type="entry name" value="GDPD"/>
    <property type="match status" value="1"/>
</dbReference>
<name>A0ABV4N9E9_9VIBR</name>